<keyword evidence="2" id="KW-0547">Nucleotide-binding</keyword>
<keyword evidence="3 5" id="KW-0067">ATP-binding</keyword>
<dbReference type="SUPFAM" id="SSF52540">
    <property type="entry name" value="P-loop containing nucleoside triphosphate hydrolases"/>
    <property type="match status" value="1"/>
</dbReference>
<reference evidence="6" key="1">
    <citation type="journal article" date="2019" name="Int. J. Syst. Evol. Microbiol.">
        <title>The Global Catalogue of Microorganisms (GCM) 10K type strain sequencing project: providing services to taxonomists for standard genome sequencing and annotation.</title>
        <authorList>
            <consortium name="The Broad Institute Genomics Platform"/>
            <consortium name="The Broad Institute Genome Sequencing Center for Infectious Disease"/>
            <person name="Wu L."/>
            <person name="Ma J."/>
        </authorList>
    </citation>
    <scope>NUCLEOTIDE SEQUENCE [LARGE SCALE GENOMIC DNA]</scope>
    <source>
        <strain evidence="6">JCM 16950</strain>
    </source>
</reference>
<dbReference type="PANTHER" id="PTHR42788:SF13">
    <property type="entry name" value="ALIPHATIC SULFONATES IMPORT ATP-BINDING PROTEIN SSUB"/>
    <property type="match status" value="1"/>
</dbReference>
<keyword evidence="1" id="KW-0813">Transport</keyword>
<name>A0ABP7G5N9_9MICO</name>
<dbReference type="PANTHER" id="PTHR42788">
    <property type="entry name" value="TAURINE IMPORT ATP-BINDING PROTEIN-RELATED"/>
    <property type="match status" value="1"/>
</dbReference>
<gene>
    <name evidence="5" type="ORF">GCM10022240_06440</name>
</gene>
<dbReference type="PROSITE" id="PS50893">
    <property type="entry name" value="ABC_TRANSPORTER_2"/>
    <property type="match status" value="1"/>
</dbReference>
<evidence type="ECO:0000256" key="3">
    <source>
        <dbReference type="ARBA" id="ARBA00022840"/>
    </source>
</evidence>
<dbReference type="InterPro" id="IPR027417">
    <property type="entry name" value="P-loop_NTPase"/>
</dbReference>
<comment type="caution">
    <text evidence="5">The sequence shown here is derived from an EMBL/GenBank/DDBJ whole genome shotgun (WGS) entry which is preliminary data.</text>
</comment>
<dbReference type="CDD" id="cd03293">
    <property type="entry name" value="ABC_NrtD_SsuB_transporters"/>
    <property type="match status" value="1"/>
</dbReference>
<keyword evidence="6" id="KW-1185">Reference proteome</keyword>
<evidence type="ECO:0000313" key="5">
    <source>
        <dbReference type="EMBL" id="GAA3756340.1"/>
    </source>
</evidence>
<feature type="domain" description="ABC transporter" evidence="4">
    <location>
        <begin position="23"/>
        <end position="256"/>
    </location>
</feature>
<dbReference type="InterPro" id="IPR003439">
    <property type="entry name" value="ABC_transporter-like_ATP-bd"/>
</dbReference>
<dbReference type="Proteomes" id="UP001500540">
    <property type="component" value="Unassembled WGS sequence"/>
</dbReference>
<dbReference type="EMBL" id="BAABAF010000002">
    <property type="protein sequence ID" value="GAA3756340.1"/>
    <property type="molecule type" value="Genomic_DNA"/>
</dbReference>
<proteinExistence type="predicted"/>
<sequence length="284" mass="31090">MLPDTPLNTITGGRTLPAADTLLSVRGLKKVYSTDGGDIEAVRDLTFDLGKNELTCLVGPSGSGKTTLLKCIAGLLAPTEGEVVLGGEKITAPPKNMAVVFQEYGRSLFPWLRVAENVELPLKNAGMPKAQRAELVAEALENVGLDHVPRSYPWQLSGGMQQRVAIARAIAYQPEVLLMDEPFAAVDAQTRADLEDLVRRVRKRLGISILFVTHDIDESVYLGERVIMLSSSPTVVQQDLIVDLGEERDQLETRSLARFTELRHFVYEQIQLAKRGARADVAAT</sequence>
<organism evidence="5 6">
    <name type="scientific">Microbacterium kribbense</name>
    <dbReference type="NCBI Taxonomy" id="433645"/>
    <lineage>
        <taxon>Bacteria</taxon>
        <taxon>Bacillati</taxon>
        <taxon>Actinomycetota</taxon>
        <taxon>Actinomycetes</taxon>
        <taxon>Micrococcales</taxon>
        <taxon>Microbacteriaceae</taxon>
        <taxon>Microbacterium</taxon>
    </lineage>
</organism>
<dbReference type="GO" id="GO:0005524">
    <property type="term" value="F:ATP binding"/>
    <property type="evidence" value="ECO:0007669"/>
    <property type="project" value="UniProtKB-KW"/>
</dbReference>
<protein>
    <submittedName>
        <fullName evidence="5">ABC transporter ATP-binding protein</fullName>
    </submittedName>
</protein>
<evidence type="ECO:0000313" key="6">
    <source>
        <dbReference type="Proteomes" id="UP001500540"/>
    </source>
</evidence>
<accession>A0ABP7G5N9</accession>
<evidence type="ECO:0000256" key="1">
    <source>
        <dbReference type="ARBA" id="ARBA00022448"/>
    </source>
</evidence>
<dbReference type="SMART" id="SM00382">
    <property type="entry name" value="AAA"/>
    <property type="match status" value="1"/>
</dbReference>
<dbReference type="RefSeq" id="WP_344780468.1">
    <property type="nucleotide sequence ID" value="NZ_BAABAF010000002.1"/>
</dbReference>
<dbReference type="Pfam" id="PF00005">
    <property type="entry name" value="ABC_tran"/>
    <property type="match status" value="1"/>
</dbReference>
<dbReference type="InterPro" id="IPR050166">
    <property type="entry name" value="ABC_transporter_ATP-bind"/>
</dbReference>
<evidence type="ECO:0000259" key="4">
    <source>
        <dbReference type="PROSITE" id="PS50893"/>
    </source>
</evidence>
<evidence type="ECO:0000256" key="2">
    <source>
        <dbReference type="ARBA" id="ARBA00022741"/>
    </source>
</evidence>
<dbReference type="PROSITE" id="PS00211">
    <property type="entry name" value="ABC_TRANSPORTER_1"/>
    <property type="match status" value="1"/>
</dbReference>
<dbReference type="Gene3D" id="3.40.50.300">
    <property type="entry name" value="P-loop containing nucleotide triphosphate hydrolases"/>
    <property type="match status" value="1"/>
</dbReference>
<dbReference type="InterPro" id="IPR017871">
    <property type="entry name" value="ABC_transporter-like_CS"/>
</dbReference>
<dbReference type="InterPro" id="IPR003593">
    <property type="entry name" value="AAA+_ATPase"/>
</dbReference>